<comment type="caution">
    <text evidence="2">The sequence shown here is derived from an EMBL/GenBank/DDBJ whole genome shotgun (WGS) entry which is preliminary data.</text>
</comment>
<dbReference type="EMBL" id="JAGTXO010000063">
    <property type="protein sequence ID" value="KAG8457747.1"/>
    <property type="molecule type" value="Genomic_DNA"/>
</dbReference>
<organism evidence="2 3">
    <name type="scientific">Diacronema lutheri</name>
    <name type="common">Unicellular marine alga</name>
    <name type="synonym">Monochrysis lutheri</name>
    <dbReference type="NCBI Taxonomy" id="2081491"/>
    <lineage>
        <taxon>Eukaryota</taxon>
        <taxon>Haptista</taxon>
        <taxon>Haptophyta</taxon>
        <taxon>Pavlovophyceae</taxon>
        <taxon>Pavlovales</taxon>
        <taxon>Pavlovaceae</taxon>
        <taxon>Diacronema</taxon>
    </lineage>
</organism>
<reference evidence="2" key="1">
    <citation type="submission" date="2021-05" db="EMBL/GenBank/DDBJ databases">
        <title>The genome of the haptophyte Pavlova lutheri (Diacronema luteri, Pavlovales) - a model for lipid biosynthesis in eukaryotic algae.</title>
        <authorList>
            <person name="Hulatt C.J."/>
            <person name="Posewitz M.C."/>
        </authorList>
    </citation>
    <scope>NUCLEOTIDE SEQUENCE</scope>
    <source>
        <strain evidence="2">NIVA-4/92</strain>
    </source>
</reference>
<sequence>MAAMRAAPRFWVVCALAATPPTAPGVAAARTATRFDARQLAKRLAKPTRALAVVPAVEPPVAGASSAGAGAVWRDGDTAAAERELERFSRGCREAGAAAVCLTLVDGVACADFARALALVADEQRRAAASFPGPCPLLVRAARRPSDEQLALFEVSGMDALLLPDGAIAPAGGGGGGGGSSALAGAGAVIVVAERAVPRAGSDDAPMASLELELELVRVPALELDAGEVSGAHDARAAGARGVLLDYGGELLPEGECDDYLKAVLRAVAAKRSVAFEASAFGGLPTDGSTPEKRNPKLWRRAQREAKEIMADSKKKYGHLDKPKA</sequence>
<evidence type="ECO:0000313" key="3">
    <source>
        <dbReference type="Proteomes" id="UP000751190"/>
    </source>
</evidence>
<name>A0A8J6C0B6_DIALT</name>
<evidence type="ECO:0000313" key="2">
    <source>
        <dbReference type="EMBL" id="KAG8457747.1"/>
    </source>
</evidence>
<feature type="chain" id="PRO_5035313768" description="Indole-3-glycerol-phosphate synthase" evidence="1">
    <location>
        <begin position="29"/>
        <end position="325"/>
    </location>
</feature>
<accession>A0A8J6C0B6</accession>
<evidence type="ECO:0000256" key="1">
    <source>
        <dbReference type="SAM" id="SignalP"/>
    </source>
</evidence>
<keyword evidence="3" id="KW-1185">Reference proteome</keyword>
<feature type="signal peptide" evidence="1">
    <location>
        <begin position="1"/>
        <end position="28"/>
    </location>
</feature>
<keyword evidence="1" id="KW-0732">Signal</keyword>
<gene>
    <name evidence="2" type="ORF">KFE25_005760</name>
</gene>
<dbReference type="OMA" id="VYLEDAC"/>
<evidence type="ECO:0008006" key="4">
    <source>
        <dbReference type="Google" id="ProtNLM"/>
    </source>
</evidence>
<protein>
    <recommendedName>
        <fullName evidence="4">Indole-3-glycerol-phosphate synthase</fullName>
    </recommendedName>
</protein>
<dbReference type="AlphaFoldDB" id="A0A8J6C0B6"/>
<dbReference type="Proteomes" id="UP000751190">
    <property type="component" value="Unassembled WGS sequence"/>
</dbReference>
<proteinExistence type="predicted"/>